<evidence type="ECO:0000256" key="11">
    <source>
        <dbReference type="ARBA" id="ARBA00022989"/>
    </source>
</evidence>
<dbReference type="RefSeq" id="WP_142978244.1">
    <property type="nucleotide sequence ID" value="NZ_RKLU01000001.1"/>
</dbReference>
<dbReference type="InterPro" id="IPR036412">
    <property type="entry name" value="HAD-like_sf"/>
</dbReference>
<evidence type="ECO:0000256" key="4">
    <source>
        <dbReference type="ARBA" id="ARBA00022448"/>
    </source>
</evidence>
<dbReference type="FunFam" id="3.40.50.1000:FF:000144">
    <property type="entry name" value="copper-transporting ATPase 1 isoform X2"/>
    <property type="match status" value="1"/>
</dbReference>
<dbReference type="NCBIfam" id="TIGR01525">
    <property type="entry name" value="ATPase-IB_hvy"/>
    <property type="match status" value="1"/>
</dbReference>
<dbReference type="NCBIfam" id="TIGR01494">
    <property type="entry name" value="ATPase_P-type"/>
    <property type="match status" value="2"/>
</dbReference>
<dbReference type="InterPro" id="IPR036163">
    <property type="entry name" value="HMA_dom_sf"/>
</dbReference>
<dbReference type="Pfam" id="PF00122">
    <property type="entry name" value="E1-E2_ATPase"/>
    <property type="match status" value="1"/>
</dbReference>
<feature type="transmembrane region" description="Helical" evidence="16">
    <location>
        <begin position="349"/>
        <end position="371"/>
    </location>
</feature>
<evidence type="ECO:0000256" key="8">
    <source>
        <dbReference type="ARBA" id="ARBA00022796"/>
    </source>
</evidence>
<evidence type="ECO:0000256" key="5">
    <source>
        <dbReference type="ARBA" id="ARBA00022692"/>
    </source>
</evidence>
<evidence type="ECO:0000256" key="7">
    <source>
        <dbReference type="ARBA" id="ARBA00022741"/>
    </source>
</evidence>
<name>A0A8J8P954_9EURY</name>
<evidence type="ECO:0000256" key="3">
    <source>
        <dbReference type="ARBA" id="ARBA00012517"/>
    </source>
</evidence>
<dbReference type="PRINTS" id="PR00941">
    <property type="entry name" value="CDATPASE"/>
</dbReference>
<dbReference type="CDD" id="cd00371">
    <property type="entry name" value="HMA"/>
    <property type="match status" value="1"/>
</dbReference>
<dbReference type="SFLD" id="SFLDS00003">
    <property type="entry name" value="Haloacid_Dehalogenase"/>
    <property type="match status" value="1"/>
</dbReference>
<evidence type="ECO:0000256" key="10">
    <source>
        <dbReference type="ARBA" id="ARBA00022967"/>
    </source>
</evidence>
<dbReference type="PROSITE" id="PS00154">
    <property type="entry name" value="ATPASE_E1_E2"/>
    <property type="match status" value="1"/>
</dbReference>
<keyword evidence="11 16" id="KW-1133">Transmembrane helix</keyword>
<dbReference type="SFLD" id="SFLDG00002">
    <property type="entry name" value="C1.7:_P-type_atpase_like"/>
    <property type="match status" value="1"/>
</dbReference>
<dbReference type="Gene3D" id="3.40.1110.10">
    <property type="entry name" value="Calcium-transporting ATPase, cytoplasmic domain N"/>
    <property type="match status" value="2"/>
</dbReference>
<dbReference type="SUPFAM" id="SSF81665">
    <property type="entry name" value="Calcium ATPase, transmembrane domain M"/>
    <property type="match status" value="1"/>
</dbReference>
<dbReference type="GO" id="GO:0046872">
    <property type="term" value="F:metal ion binding"/>
    <property type="evidence" value="ECO:0007669"/>
    <property type="project" value="UniProtKB-KW"/>
</dbReference>
<reference evidence="18" key="1">
    <citation type="submission" date="2019-02" db="EMBL/GenBank/DDBJ databases">
        <title>Halonotius sp. a new haloarchaeum isolated from saline soil.</title>
        <authorList>
            <person name="Duran-Viseras A."/>
            <person name="Sanchez-Porro C."/>
            <person name="Ventosa A."/>
        </authorList>
    </citation>
    <scope>NUCLEOTIDE SEQUENCE</scope>
    <source>
        <strain evidence="18">F15B</strain>
    </source>
</reference>
<dbReference type="InterPro" id="IPR023214">
    <property type="entry name" value="HAD_sf"/>
</dbReference>
<keyword evidence="13" id="KW-0406">Ion transport</keyword>
<accession>A0A8J8P954</accession>
<gene>
    <name evidence="18" type="primary">cadA</name>
    <name evidence="18" type="ORF">EGH24_00615</name>
</gene>
<dbReference type="GO" id="GO:0140581">
    <property type="term" value="F:P-type monovalent copper transporter activity"/>
    <property type="evidence" value="ECO:0007669"/>
    <property type="project" value="UniProtKB-EC"/>
</dbReference>
<comment type="caution">
    <text evidence="18">The sequence shown here is derived from an EMBL/GenBank/DDBJ whole genome shotgun (WGS) entry which is preliminary data.</text>
</comment>
<dbReference type="InterPro" id="IPR018303">
    <property type="entry name" value="ATPase_P-typ_P_site"/>
</dbReference>
<dbReference type="SUPFAM" id="SSF81653">
    <property type="entry name" value="Calcium ATPase, transduction domain A"/>
    <property type="match status" value="1"/>
</dbReference>
<dbReference type="InterPro" id="IPR023298">
    <property type="entry name" value="ATPase_P-typ_TM_dom_sf"/>
</dbReference>
<evidence type="ECO:0000256" key="14">
    <source>
        <dbReference type="ARBA" id="ARBA00023136"/>
    </source>
</evidence>
<dbReference type="EC" id="7.2.2.8" evidence="3"/>
<dbReference type="GO" id="GO:0005524">
    <property type="term" value="F:ATP binding"/>
    <property type="evidence" value="ECO:0007669"/>
    <property type="project" value="UniProtKB-KW"/>
</dbReference>
<protein>
    <recommendedName>
        <fullName evidence="3">P-type Cu(+) transporter</fullName>
        <ecNumber evidence="3">7.2.2.8</ecNumber>
    </recommendedName>
</protein>
<keyword evidence="19" id="KW-1185">Reference proteome</keyword>
<dbReference type="InterPro" id="IPR044492">
    <property type="entry name" value="P_typ_ATPase_HD_dom"/>
</dbReference>
<keyword evidence="18" id="KW-0378">Hydrolase</keyword>
<comment type="similarity">
    <text evidence="2">Belongs to the cation transport ATPase (P-type) (TC 3.A.3) family. Type IB subfamily.</text>
</comment>
<dbReference type="Pfam" id="PF00403">
    <property type="entry name" value="HMA"/>
    <property type="match status" value="1"/>
</dbReference>
<dbReference type="NCBIfam" id="TIGR01512">
    <property type="entry name" value="ATPase-IB2_Cd"/>
    <property type="match status" value="1"/>
</dbReference>
<dbReference type="InterPro" id="IPR006121">
    <property type="entry name" value="HMA_dom"/>
</dbReference>
<dbReference type="InterPro" id="IPR059000">
    <property type="entry name" value="ATPase_P-type_domA"/>
</dbReference>
<evidence type="ECO:0000313" key="18">
    <source>
        <dbReference type="EMBL" id="TQQ83338.1"/>
    </source>
</evidence>
<dbReference type="SUPFAM" id="SSF56784">
    <property type="entry name" value="HAD-like"/>
    <property type="match status" value="1"/>
</dbReference>
<dbReference type="Pfam" id="PF00702">
    <property type="entry name" value="Hydrolase"/>
    <property type="match status" value="1"/>
</dbReference>
<keyword evidence="8" id="KW-0187">Copper transport</keyword>
<evidence type="ECO:0000256" key="15">
    <source>
        <dbReference type="SAM" id="MobiDB-lite"/>
    </source>
</evidence>
<evidence type="ECO:0000256" key="2">
    <source>
        <dbReference type="ARBA" id="ARBA00006024"/>
    </source>
</evidence>
<proteinExistence type="inferred from homology"/>
<dbReference type="InterPro" id="IPR027256">
    <property type="entry name" value="P-typ_ATPase_IB"/>
</dbReference>
<dbReference type="Proteomes" id="UP000705823">
    <property type="component" value="Unassembled WGS sequence"/>
</dbReference>
<dbReference type="PANTHER" id="PTHR48085">
    <property type="entry name" value="CADMIUM/ZINC-TRANSPORTING ATPASE HMA2-RELATED"/>
    <property type="match status" value="1"/>
</dbReference>
<dbReference type="PANTHER" id="PTHR48085:SF5">
    <property type="entry name" value="CADMIUM_ZINC-TRANSPORTING ATPASE HMA4-RELATED"/>
    <property type="match status" value="1"/>
</dbReference>
<dbReference type="SFLD" id="SFLDF00027">
    <property type="entry name" value="p-type_atpase"/>
    <property type="match status" value="1"/>
</dbReference>
<keyword evidence="5 16" id="KW-0812">Transmembrane</keyword>
<evidence type="ECO:0000313" key="19">
    <source>
        <dbReference type="Proteomes" id="UP000705823"/>
    </source>
</evidence>
<dbReference type="InterPro" id="IPR001757">
    <property type="entry name" value="P_typ_ATPase"/>
</dbReference>
<organism evidence="18 19">
    <name type="scientific">Halonotius terrestris</name>
    <dbReference type="NCBI Taxonomy" id="2487750"/>
    <lineage>
        <taxon>Archaea</taxon>
        <taxon>Methanobacteriati</taxon>
        <taxon>Methanobacteriota</taxon>
        <taxon>Stenosarchaea group</taxon>
        <taxon>Halobacteria</taxon>
        <taxon>Halobacteriales</taxon>
        <taxon>Haloferacaceae</taxon>
        <taxon>Halonotius</taxon>
    </lineage>
</organism>
<feature type="compositionally biased region" description="Low complexity" evidence="15">
    <location>
        <begin position="8"/>
        <end position="22"/>
    </location>
</feature>
<dbReference type="Gene3D" id="2.70.150.10">
    <property type="entry name" value="Calcium-transporting ATPase, cytoplasmic transduction domain A"/>
    <property type="match status" value="1"/>
</dbReference>
<sequence>MSDHTSDSAQSAPPDSTQPAADDAADSDRESLSLSVPSMDCPSCAGKVESSVAKLDGITDIDPRTTSGTLVVGYDPDRTTPEAIRGRVEAAGYEIVDADEPYDPLAIWKSGRAIRTAIGGVLLLVGIVLEWVVPAANPTLATVLGAEIGLDSVAYVLAAAAPGVIILRNGYASARNLSLDIDLLMAGGILGALAVNLPFEAATLAVLFSIAELLERYSMDRARGSLRELMALSPETATVRRDGEEQVVAAETVEIGDRVIVRPGEKIPVDGVIREGNSAIDESPITGESVPADKGPGAEVYAGSLTEAGYIEIEATASAAESTIARVIDLVEAAEGEDTETEQFVDRFAAVYTPIIVAAALLTMTVPPLVVGGPFTEWFVRGLTLLVIACPCAFVISTPVSVVSGLTSAARNGVLIKGGTHLEAMGDVEAVALDKTGTLTTGDLGVTDVLPLNGNTEKDVLACAAALEGRSEHPIADAIVDRAEEAADGTDDRSVEGFEALTGEGVRAELDGITHYAGKPELFADLGFDLDHAHLETDGGLAAGAVDADADGDTDGDADSPVVADEIADCEHGQYLDLLSETIPRLQQAGKTVVLVGTDEELEGLIAIADTVRPEAAWAVERLRANGIERIVMLTGDNERTAHAIGEQVGVDEVRAGLMPEEKVDAVRELREAHPGGVAMVGDGINDAPALATATVGVAMGAAGTDTALETADIALMADDLTRLPYLSVLSTRASGVIRQNIWSSLGVKLLLAVAAPFGYVSVLGAIVVGDMGMSLGVTGNALRLAGVEPEEPPAVED</sequence>
<dbReference type="FunFam" id="2.70.150.10:FF:000002">
    <property type="entry name" value="Copper-transporting ATPase 1, putative"/>
    <property type="match status" value="1"/>
</dbReference>
<dbReference type="SUPFAM" id="SSF55008">
    <property type="entry name" value="HMA, heavy metal-associated domain"/>
    <property type="match status" value="1"/>
</dbReference>
<dbReference type="PRINTS" id="PR00119">
    <property type="entry name" value="CATATPASE"/>
</dbReference>
<keyword evidence="4" id="KW-0813">Transport</keyword>
<dbReference type="GO" id="GO:0016020">
    <property type="term" value="C:membrane"/>
    <property type="evidence" value="ECO:0007669"/>
    <property type="project" value="InterPro"/>
</dbReference>
<feature type="transmembrane region" description="Helical" evidence="16">
    <location>
        <begin position="113"/>
        <end position="133"/>
    </location>
</feature>
<comment type="subcellular location">
    <subcellularLocation>
        <location evidence="1">Endomembrane system</location>
        <topology evidence="1">Multi-pass membrane protein</topology>
    </subcellularLocation>
</comment>
<feature type="domain" description="HMA" evidence="17">
    <location>
        <begin position="30"/>
        <end position="96"/>
    </location>
</feature>
<dbReference type="GO" id="GO:0012505">
    <property type="term" value="C:endomembrane system"/>
    <property type="evidence" value="ECO:0007669"/>
    <property type="project" value="UniProtKB-SubCell"/>
</dbReference>
<feature type="transmembrane region" description="Helical" evidence="16">
    <location>
        <begin position="750"/>
        <end position="769"/>
    </location>
</feature>
<dbReference type="AlphaFoldDB" id="A0A8J8P954"/>
<keyword evidence="6" id="KW-0479">Metal-binding</keyword>
<keyword evidence="7" id="KW-0547">Nucleotide-binding</keyword>
<dbReference type="InterPro" id="IPR008250">
    <property type="entry name" value="ATPase_P-typ_transduc_dom_A_sf"/>
</dbReference>
<evidence type="ECO:0000256" key="13">
    <source>
        <dbReference type="ARBA" id="ARBA00023065"/>
    </source>
</evidence>
<evidence type="ECO:0000256" key="12">
    <source>
        <dbReference type="ARBA" id="ARBA00023008"/>
    </source>
</evidence>
<dbReference type="PROSITE" id="PS50846">
    <property type="entry name" value="HMA_2"/>
    <property type="match status" value="1"/>
</dbReference>
<dbReference type="InterPro" id="IPR051014">
    <property type="entry name" value="Cation_Transport_ATPase_IB"/>
</dbReference>
<dbReference type="Gene3D" id="3.40.50.1000">
    <property type="entry name" value="HAD superfamily/HAD-like"/>
    <property type="match status" value="2"/>
</dbReference>
<feature type="region of interest" description="Disordered" evidence="15">
    <location>
        <begin position="1"/>
        <end position="38"/>
    </location>
</feature>
<dbReference type="EMBL" id="RKLU01000001">
    <property type="protein sequence ID" value="TQQ83338.1"/>
    <property type="molecule type" value="Genomic_DNA"/>
</dbReference>
<evidence type="ECO:0000256" key="6">
    <source>
        <dbReference type="ARBA" id="ARBA00022723"/>
    </source>
</evidence>
<dbReference type="InterPro" id="IPR023299">
    <property type="entry name" value="ATPase_P-typ_cyto_dom_N"/>
</dbReference>
<dbReference type="Gene3D" id="3.30.70.100">
    <property type="match status" value="1"/>
</dbReference>
<evidence type="ECO:0000256" key="9">
    <source>
        <dbReference type="ARBA" id="ARBA00022840"/>
    </source>
</evidence>
<dbReference type="GO" id="GO:0016887">
    <property type="term" value="F:ATP hydrolysis activity"/>
    <property type="evidence" value="ECO:0007669"/>
    <property type="project" value="InterPro"/>
</dbReference>
<keyword evidence="12" id="KW-0186">Copper</keyword>
<evidence type="ECO:0000256" key="1">
    <source>
        <dbReference type="ARBA" id="ARBA00004127"/>
    </source>
</evidence>
<evidence type="ECO:0000256" key="16">
    <source>
        <dbReference type="SAM" id="Phobius"/>
    </source>
</evidence>
<keyword evidence="14 16" id="KW-0472">Membrane</keyword>
<feature type="transmembrane region" description="Helical" evidence="16">
    <location>
        <begin position="153"/>
        <end position="171"/>
    </location>
</feature>
<keyword evidence="9" id="KW-0067">ATP-binding</keyword>
<feature type="transmembrane region" description="Helical" evidence="16">
    <location>
        <begin position="378"/>
        <end position="396"/>
    </location>
</feature>
<dbReference type="OrthoDB" id="8588at2157"/>
<evidence type="ECO:0000259" key="17">
    <source>
        <dbReference type="PROSITE" id="PS50846"/>
    </source>
</evidence>
<keyword evidence="10" id="KW-1278">Translocase</keyword>